<keyword evidence="3" id="KW-1185">Reference proteome</keyword>
<feature type="region of interest" description="Disordered" evidence="1">
    <location>
        <begin position="506"/>
        <end position="529"/>
    </location>
</feature>
<dbReference type="AlphaFoldDB" id="A0A9N8QJU1"/>
<reference evidence="2 3" key="1">
    <citation type="submission" date="2020-10" db="EMBL/GenBank/DDBJ databases">
        <authorList>
            <person name="Sedaghatjoo S."/>
        </authorList>
    </citation>
    <scope>NUCLEOTIDE SEQUENCE [LARGE SCALE GENOMIC DNA]</scope>
    <source>
        <strain evidence="2 3">LLFL</strain>
    </source>
</reference>
<dbReference type="EMBL" id="CAJHJF010004484">
    <property type="protein sequence ID" value="CAD6943531.1"/>
    <property type="molecule type" value="Genomic_DNA"/>
</dbReference>
<sequence length="529" mass="56290">MDARALSKYQPIQQPASPAIVFSLLEDDTGRSASPASEAPDGGLAFASASQVAPGRPDSLFSYVRPNSISLDLTRGYTYSRTATPTWDQGSVYASSQVGHSIPSMPPSIAPTGPIPPIPLLGLSSLCGRGRARSGSGRSAFSRRSLYAVRPSSSVSMRPGSSGSSRRSLSRPGAMTPFGADFGLPVPPHRNPYQDYDTMSFLDVEEAMIEEMASMSLPGSRPTSPVRHSGRLSPASLHGSARRWFRSSGVVTPPPSLSASVLPLWNSNPSSYRPRSSTASSSLVAVHGTGSSFAALVKALARGRSQNLNTQMDSTSSAQEVVPAEETVTHESSPDNIEFAKSRYIPATATKVGNDASAAQYGTESNGDDSIAFEEMADEENVQRTAFKMDLRRRSSYPIVLSTVSSPHFLPPASGSVARFSHPQPRTQPTQTRPLPISNDRLSWFSAQTSWSDRFGSRPGSPAASWRNSTALEDSARSGAGTPSSFASFSALDFFASTHQDHTTPIGYVSALDPGEDWEGLRRSPQPGP</sequence>
<feature type="region of interest" description="Disordered" evidence="1">
    <location>
        <begin position="152"/>
        <end position="183"/>
    </location>
</feature>
<feature type="region of interest" description="Disordered" evidence="1">
    <location>
        <begin position="453"/>
        <end position="482"/>
    </location>
</feature>
<evidence type="ECO:0000313" key="3">
    <source>
        <dbReference type="Proteomes" id="UP000836404"/>
    </source>
</evidence>
<feature type="compositionally biased region" description="Low complexity" evidence="1">
    <location>
        <begin position="423"/>
        <end position="434"/>
    </location>
</feature>
<evidence type="ECO:0000313" key="2">
    <source>
        <dbReference type="EMBL" id="CAD6943531.1"/>
    </source>
</evidence>
<feature type="region of interest" description="Disordered" evidence="1">
    <location>
        <begin position="415"/>
        <end position="439"/>
    </location>
</feature>
<proteinExistence type="predicted"/>
<feature type="region of interest" description="Disordered" evidence="1">
    <location>
        <begin position="216"/>
        <end position="238"/>
    </location>
</feature>
<comment type="caution">
    <text evidence="2">The sequence shown here is derived from an EMBL/GenBank/DDBJ whole genome shotgun (WGS) entry which is preliminary data.</text>
</comment>
<gene>
    <name evidence="2" type="ORF">JKILLFL_G7860</name>
</gene>
<protein>
    <submittedName>
        <fullName evidence="2">Uncharacterized protein</fullName>
    </submittedName>
</protein>
<organism evidence="2 3">
    <name type="scientific">Tilletia laevis</name>
    <dbReference type="NCBI Taxonomy" id="157183"/>
    <lineage>
        <taxon>Eukaryota</taxon>
        <taxon>Fungi</taxon>
        <taxon>Dikarya</taxon>
        <taxon>Basidiomycota</taxon>
        <taxon>Ustilaginomycotina</taxon>
        <taxon>Exobasidiomycetes</taxon>
        <taxon>Tilletiales</taxon>
        <taxon>Tilletiaceae</taxon>
        <taxon>Tilletia</taxon>
    </lineage>
</organism>
<evidence type="ECO:0000256" key="1">
    <source>
        <dbReference type="SAM" id="MobiDB-lite"/>
    </source>
</evidence>
<accession>A0A9N8QJU1</accession>
<feature type="compositionally biased region" description="Low complexity" evidence="1">
    <location>
        <begin position="152"/>
        <end position="173"/>
    </location>
</feature>
<dbReference type="Proteomes" id="UP000836404">
    <property type="component" value="Unassembled WGS sequence"/>
</dbReference>
<name>A0A9N8QJU1_9BASI</name>